<evidence type="ECO:0000313" key="1">
    <source>
        <dbReference type="EMBL" id="CAD7206781.1"/>
    </source>
</evidence>
<gene>
    <name evidence="1" type="ORF">TDIB3V08_LOCUS12930</name>
</gene>
<dbReference type="EMBL" id="OA586679">
    <property type="protein sequence ID" value="CAD7206781.1"/>
    <property type="molecule type" value="Genomic_DNA"/>
</dbReference>
<reference evidence="1" key="1">
    <citation type="submission" date="2020-11" db="EMBL/GenBank/DDBJ databases">
        <authorList>
            <person name="Tran Van P."/>
        </authorList>
    </citation>
    <scope>NUCLEOTIDE SEQUENCE</scope>
</reference>
<accession>A0A7R8W0G0</accession>
<dbReference type="AlphaFoldDB" id="A0A7R8W0G0"/>
<organism evidence="1">
    <name type="scientific">Timema douglasi</name>
    <name type="common">Walking stick</name>
    <dbReference type="NCBI Taxonomy" id="61478"/>
    <lineage>
        <taxon>Eukaryota</taxon>
        <taxon>Metazoa</taxon>
        <taxon>Ecdysozoa</taxon>
        <taxon>Arthropoda</taxon>
        <taxon>Hexapoda</taxon>
        <taxon>Insecta</taxon>
        <taxon>Pterygota</taxon>
        <taxon>Neoptera</taxon>
        <taxon>Polyneoptera</taxon>
        <taxon>Phasmatodea</taxon>
        <taxon>Timematodea</taxon>
        <taxon>Timematoidea</taxon>
        <taxon>Timematidae</taxon>
        <taxon>Timema</taxon>
    </lineage>
</organism>
<proteinExistence type="predicted"/>
<protein>
    <submittedName>
        <fullName evidence="1">Uncharacterized protein</fullName>
    </submittedName>
</protein>
<name>A0A7R8W0G0_TIMDO</name>
<sequence>MTGGVVFGVKLHRNVSRSPSTPPSTSLVSAVSGWTKLRTITTTCSSPWCEVPSSASLAPVTPTAPRVSTHSAAAGATVWATP</sequence>